<evidence type="ECO:0000256" key="4">
    <source>
        <dbReference type="ARBA" id="ARBA00022741"/>
    </source>
</evidence>
<evidence type="ECO:0000256" key="8">
    <source>
        <dbReference type="ARBA" id="ARBA00023136"/>
    </source>
</evidence>
<dbReference type="GO" id="GO:0043190">
    <property type="term" value="C:ATP-binding cassette (ABC) transporter complex"/>
    <property type="evidence" value="ECO:0007669"/>
    <property type="project" value="InterPro"/>
</dbReference>
<evidence type="ECO:0000256" key="6">
    <source>
        <dbReference type="ARBA" id="ARBA00023004"/>
    </source>
</evidence>
<keyword evidence="5 10" id="KW-0067">ATP-binding</keyword>
<dbReference type="Pfam" id="PF08402">
    <property type="entry name" value="TOBE_2"/>
    <property type="match status" value="1"/>
</dbReference>
<keyword evidence="3" id="KW-0410">Iron transport</keyword>
<dbReference type="InterPro" id="IPR017871">
    <property type="entry name" value="ABC_transporter-like_CS"/>
</dbReference>
<dbReference type="SMART" id="SM00382">
    <property type="entry name" value="AAA"/>
    <property type="match status" value="1"/>
</dbReference>
<dbReference type="CDD" id="cd03259">
    <property type="entry name" value="ABC_Carb_Solutes_like"/>
    <property type="match status" value="1"/>
</dbReference>
<keyword evidence="11" id="KW-1185">Reference proteome</keyword>
<evidence type="ECO:0000256" key="2">
    <source>
        <dbReference type="ARBA" id="ARBA00022475"/>
    </source>
</evidence>
<dbReference type="GO" id="GO:0015697">
    <property type="term" value="P:quaternary ammonium group transport"/>
    <property type="evidence" value="ECO:0007669"/>
    <property type="project" value="UniProtKB-ARBA"/>
</dbReference>
<keyword evidence="1" id="KW-0813">Transport</keyword>
<dbReference type="Gene3D" id="3.40.50.300">
    <property type="entry name" value="P-loop containing nucleotide triphosphate hydrolases"/>
    <property type="match status" value="1"/>
</dbReference>
<dbReference type="RefSeq" id="WP_183265208.1">
    <property type="nucleotide sequence ID" value="NZ_JACHFJ010000001.1"/>
</dbReference>
<keyword evidence="4" id="KW-0547">Nucleotide-binding</keyword>
<dbReference type="InterPro" id="IPR003593">
    <property type="entry name" value="AAA+_ATPase"/>
</dbReference>
<gene>
    <name evidence="10" type="ORF">HNP71_000450</name>
</gene>
<dbReference type="PANTHER" id="PTHR42781:SF4">
    <property type="entry name" value="SPERMIDINE_PUTRESCINE IMPORT ATP-BINDING PROTEIN POTA"/>
    <property type="match status" value="1"/>
</dbReference>
<comment type="caution">
    <text evidence="10">The sequence shown here is derived from an EMBL/GenBank/DDBJ whole genome shotgun (WGS) entry which is preliminary data.</text>
</comment>
<reference evidence="10 11" key="1">
    <citation type="submission" date="2020-08" db="EMBL/GenBank/DDBJ databases">
        <title>Genomic Encyclopedia of Type Strains, Phase IV (KMG-IV): sequencing the most valuable type-strain genomes for metagenomic binning, comparative biology and taxonomic classification.</title>
        <authorList>
            <person name="Goeker M."/>
        </authorList>
    </citation>
    <scope>NUCLEOTIDE SEQUENCE [LARGE SCALE GENOMIC DNA]</scope>
    <source>
        <strain evidence="10 11">DSM 27026</strain>
    </source>
</reference>
<evidence type="ECO:0000256" key="3">
    <source>
        <dbReference type="ARBA" id="ARBA00022496"/>
    </source>
</evidence>
<keyword evidence="7" id="KW-0406">Ion transport</keyword>
<dbReference type="InterPro" id="IPR003439">
    <property type="entry name" value="ABC_transporter-like_ATP-bd"/>
</dbReference>
<evidence type="ECO:0000256" key="1">
    <source>
        <dbReference type="ARBA" id="ARBA00022448"/>
    </source>
</evidence>
<dbReference type="SUPFAM" id="SSF52540">
    <property type="entry name" value="P-loop containing nucleoside triphosphate hydrolases"/>
    <property type="match status" value="1"/>
</dbReference>
<dbReference type="PROSITE" id="PS50893">
    <property type="entry name" value="ABC_TRANSPORTER_2"/>
    <property type="match status" value="1"/>
</dbReference>
<dbReference type="AlphaFoldDB" id="A0A840V904"/>
<dbReference type="PROSITE" id="PS00211">
    <property type="entry name" value="ABC_TRANSPORTER_1"/>
    <property type="match status" value="1"/>
</dbReference>
<keyword evidence="8" id="KW-0472">Membrane</keyword>
<evidence type="ECO:0000256" key="7">
    <source>
        <dbReference type="ARBA" id="ARBA00023065"/>
    </source>
</evidence>
<sequence length="346" mass="36309">MSELNISGLDKNFAAIPVLRGINFSVAAGELVAILGASGSGKTTLLRLIAGFLRPDSGTIRLDGHLLADGRQSLPPERRGIGYVAQEGALFPHLSVAENIVFGLPRAQRRAKARVAELLELVGLPEHYANRAPQQLSGGEQQRVALARALAPHPRMLLLDEPFSALDAGLRAETRAAVASALCAANATAILVTHDQPEALAMGSRVGVMQRGVLAQLSVPMELYRRPATPELAAFVGEAVFLPGQALGGSAHTALGVFPLAAPAALGAVRVMLRPEQIRLSTAPMPEAARADVADITYYGPDAMVALRLEAAEAAVSARICGHAVPERGGKVWVTVEGPVMTYPMD</sequence>
<dbReference type="InterPro" id="IPR027417">
    <property type="entry name" value="P-loop_NTPase"/>
</dbReference>
<feature type="domain" description="ABC transporter" evidence="9">
    <location>
        <begin position="4"/>
        <end position="236"/>
    </location>
</feature>
<dbReference type="GO" id="GO:0005524">
    <property type="term" value="F:ATP binding"/>
    <property type="evidence" value="ECO:0007669"/>
    <property type="project" value="UniProtKB-KW"/>
</dbReference>
<protein>
    <submittedName>
        <fullName evidence="10">Iron(III) transport system ATP-binding protein</fullName>
    </submittedName>
</protein>
<dbReference type="SUPFAM" id="SSF50331">
    <property type="entry name" value="MOP-like"/>
    <property type="match status" value="1"/>
</dbReference>
<evidence type="ECO:0000313" key="11">
    <source>
        <dbReference type="Proteomes" id="UP000553706"/>
    </source>
</evidence>
<name>A0A840V904_9PROT</name>
<dbReference type="InterPro" id="IPR050093">
    <property type="entry name" value="ABC_SmlMolc_Importer"/>
</dbReference>
<dbReference type="InterPro" id="IPR013611">
    <property type="entry name" value="Transp-assoc_OB_typ2"/>
</dbReference>
<keyword evidence="2" id="KW-1003">Cell membrane</keyword>
<evidence type="ECO:0000259" key="9">
    <source>
        <dbReference type="PROSITE" id="PS50893"/>
    </source>
</evidence>
<dbReference type="FunFam" id="3.40.50.300:FF:000425">
    <property type="entry name" value="Probable ABC transporter, ATP-binding subunit"/>
    <property type="match status" value="1"/>
</dbReference>
<accession>A0A840V904</accession>
<dbReference type="Pfam" id="PF00005">
    <property type="entry name" value="ABC_tran"/>
    <property type="match status" value="1"/>
</dbReference>
<dbReference type="GO" id="GO:0015408">
    <property type="term" value="F:ABC-type ferric iron transporter activity"/>
    <property type="evidence" value="ECO:0007669"/>
    <property type="project" value="InterPro"/>
</dbReference>
<dbReference type="InterPro" id="IPR008995">
    <property type="entry name" value="Mo/tungstate-bd_C_term_dom"/>
</dbReference>
<dbReference type="Proteomes" id="UP000553706">
    <property type="component" value="Unassembled WGS sequence"/>
</dbReference>
<organism evidence="10 11">
    <name type="scientific">Acidocella aromatica</name>
    <dbReference type="NCBI Taxonomy" id="1303579"/>
    <lineage>
        <taxon>Bacteria</taxon>
        <taxon>Pseudomonadati</taxon>
        <taxon>Pseudomonadota</taxon>
        <taxon>Alphaproteobacteria</taxon>
        <taxon>Acetobacterales</taxon>
        <taxon>Acidocellaceae</taxon>
        <taxon>Acidocella</taxon>
    </lineage>
</organism>
<proteinExistence type="predicted"/>
<keyword evidence="6" id="KW-0408">Iron</keyword>
<dbReference type="EMBL" id="JACHFJ010000001">
    <property type="protein sequence ID" value="MBB5372226.1"/>
    <property type="molecule type" value="Genomic_DNA"/>
</dbReference>
<evidence type="ECO:0000256" key="5">
    <source>
        <dbReference type="ARBA" id="ARBA00022840"/>
    </source>
</evidence>
<dbReference type="GO" id="GO:0016887">
    <property type="term" value="F:ATP hydrolysis activity"/>
    <property type="evidence" value="ECO:0007669"/>
    <property type="project" value="InterPro"/>
</dbReference>
<dbReference type="PANTHER" id="PTHR42781">
    <property type="entry name" value="SPERMIDINE/PUTRESCINE IMPORT ATP-BINDING PROTEIN POTA"/>
    <property type="match status" value="1"/>
</dbReference>
<dbReference type="InterPro" id="IPR015853">
    <property type="entry name" value="ABC_transpr_FbpC"/>
</dbReference>
<evidence type="ECO:0000313" key="10">
    <source>
        <dbReference type="EMBL" id="MBB5372226.1"/>
    </source>
</evidence>